<feature type="transmembrane region" description="Helical" evidence="4">
    <location>
        <begin position="102"/>
        <end position="119"/>
    </location>
</feature>
<evidence type="ECO:0000256" key="2">
    <source>
        <dbReference type="ARBA" id="ARBA00022777"/>
    </source>
</evidence>
<dbReference type="AlphaFoldDB" id="A0A0G3H1H4"/>
<proteinExistence type="predicted"/>
<dbReference type="Pfam" id="PF02518">
    <property type="entry name" value="HATPase_c"/>
    <property type="match status" value="1"/>
</dbReference>
<keyword evidence="4" id="KW-0472">Membrane</keyword>
<reference evidence="7" key="2">
    <citation type="submission" date="2015-05" db="EMBL/GenBank/DDBJ databases">
        <title>Complete genome sequence of Corynebacterium mustelae DSM 45274, isolated from various tissues of a male ferret with lethal sepsis.</title>
        <authorList>
            <person name="Ruckert C."/>
            <person name="Albersmeier A."/>
            <person name="Winkler A."/>
            <person name="Tauch A."/>
        </authorList>
    </citation>
    <scope>NUCLEOTIDE SEQUENCE [LARGE SCALE GENOMIC DNA]</scope>
    <source>
        <strain evidence="7">DSM 45274</strain>
    </source>
</reference>
<evidence type="ECO:0000256" key="4">
    <source>
        <dbReference type="SAM" id="Phobius"/>
    </source>
</evidence>
<dbReference type="SUPFAM" id="SSF55874">
    <property type="entry name" value="ATPase domain of HSP90 chaperone/DNA topoisomerase II/histidine kinase"/>
    <property type="match status" value="1"/>
</dbReference>
<keyword evidence="7" id="KW-1185">Reference proteome</keyword>
<dbReference type="InterPro" id="IPR050482">
    <property type="entry name" value="Sensor_HK_TwoCompSys"/>
</dbReference>
<evidence type="ECO:0000313" key="7">
    <source>
        <dbReference type="Proteomes" id="UP000035199"/>
    </source>
</evidence>
<keyword evidence="3" id="KW-0902">Two-component regulatory system</keyword>
<dbReference type="KEGG" id="cmv:CMUST_14835"/>
<gene>
    <name evidence="6" type="ORF">CMUST_14835</name>
</gene>
<feature type="transmembrane region" description="Helical" evidence="4">
    <location>
        <begin position="126"/>
        <end position="143"/>
    </location>
</feature>
<keyword evidence="1" id="KW-0808">Transferase</keyword>
<keyword evidence="2 6" id="KW-0418">Kinase</keyword>
<dbReference type="Gene3D" id="1.20.5.1930">
    <property type="match status" value="1"/>
</dbReference>
<feature type="domain" description="Histidine kinase" evidence="5">
    <location>
        <begin position="385"/>
        <end position="478"/>
    </location>
</feature>
<dbReference type="EMBL" id="CP011542">
    <property type="protein sequence ID" value="AKK07259.1"/>
    <property type="molecule type" value="Genomic_DNA"/>
</dbReference>
<dbReference type="Proteomes" id="UP000035199">
    <property type="component" value="Chromosome"/>
</dbReference>
<dbReference type="InterPro" id="IPR005467">
    <property type="entry name" value="His_kinase_dom"/>
</dbReference>
<evidence type="ECO:0000259" key="5">
    <source>
        <dbReference type="PROSITE" id="PS50109"/>
    </source>
</evidence>
<dbReference type="PROSITE" id="PS50109">
    <property type="entry name" value="HIS_KIN"/>
    <property type="match status" value="1"/>
</dbReference>
<evidence type="ECO:0000256" key="3">
    <source>
        <dbReference type="ARBA" id="ARBA00023012"/>
    </source>
</evidence>
<sequence>MVFVVGSGAVGGDCRSGEQADSSSVVAVPIRHKAGKVRFMDSSLDSHGGNAETGATPPLIDGAVKRRQAEAREETVAKLRPIAAGDVIAYDAQPGAANYRRAMTVLTVALLVGALGGAVRLPRNDALLAVLLCTLFAFGYAMAVTRVWRNLAWTLGWLAGLTIIWILMLPVLPVSVYLVFPLFFLYLRALPDYRGMIAVVGATAVAILSYRTHLTYGAVMGPMVSALVVIGIHLAFQALWKGARERETLIEELIATRSQLAETERAAGVAKERQRIAHEIHDTLAQGLSSIQMLLRVAEGEIATSTLSDAEKAGPLKYMELARQTAADNLSEARAMIAALQPAALSKTSLEGALHRVSAGFVGIEWRIEIVGDERQLPMKTEAGLLRIAQGAMGNVSKHANASRCAVTLTYEEDEVRLDIVDDGMGFDPTAVAEKPVGLGHIGIDAMRQRAAELGGTLEVESAPGEGTAVTVAIPVAATTGD</sequence>
<dbReference type="Pfam" id="PF07730">
    <property type="entry name" value="HisKA_3"/>
    <property type="match status" value="1"/>
</dbReference>
<organism evidence="6 7">
    <name type="scientific">Corynebacterium mustelae</name>
    <dbReference type="NCBI Taxonomy" id="571915"/>
    <lineage>
        <taxon>Bacteria</taxon>
        <taxon>Bacillati</taxon>
        <taxon>Actinomycetota</taxon>
        <taxon>Actinomycetes</taxon>
        <taxon>Mycobacteriales</taxon>
        <taxon>Corynebacteriaceae</taxon>
        <taxon>Corynebacterium</taxon>
    </lineage>
</organism>
<evidence type="ECO:0000256" key="1">
    <source>
        <dbReference type="ARBA" id="ARBA00022679"/>
    </source>
</evidence>
<dbReference type="InterPro" id="IPR003594">
    <property type="entry name" value="HATPase_dom"/>
</dbReference>
<dbReference type="PATRIC" id="fig|571915.4.peg.3187"/>
<dbReference type="STRING" id="571915.CMUST_14835"/>
<protein>
    <submittedName>
        <fullName evidence="6">Signal transduction histidine kinase</fullName>
    </submittedName>
</protein>
<dbReference type="PANTHER" id="PTHR24421:SF62">
    <property type="entry name" value="SENSORY TRANSDUCTION HISTIDINE KINASE"/>
    <property type="match status" value="1"/>
</dbReference>
<feature type="transmembrane region" description="Helical" evidence="4">
    <location>
        <begin position="163"/>
        <end position="186"/>
    </location>
</feature>
<name>A0A0G3H1H4_9CORY</name>
<keyword evidence="4" id="KW-1133">Transmembrane helix</keyword>
<dbReference type="GO" id="GO:0016020">
    <property type="term" value="C:membrane"/>
    <property type="evidence" value="ECO:0007669"/>
    <property type="project" value="InterPro"/>
</dbReference>
<reference evidence="6 7" key="1">
    <citation type="journal article" date="2015" name="Genome Announc.">
        <title>Complete Genome Sequence of the Type Strain Corynebacterium mustelae DSM 45274, Isolated from Various Tissues of a Male Ferret with Lethal Sepsis.</title>
        <authorList>
            <person name="Ruckert C."/>
            <person name="Eimer J."/>
            <person name="Winkler A."/>
            <person name="Tauch A."/>
        </authorList>
    </citation>
    <scope>NUCLEOTIDE SEQUENCE [LARGE SCALE GENOMIC DNA]</scope>
    <source>
        <strain evidence="6 7">DSM 45274</strain>
    </source>
</reference>
<accession>A0A0G3H1H4</accession>
<keyword evidence="4" id="KW-0812">Transmembrane</keyword>
<feature type="transmembrane region" description="Helical" evidence="4">
    <location>
        <begin position="193"/>
        <end position="210"/>
    </location>
</feature>
<feature type="transmembrane region" description="Helical" evidence="4">
    <location>
        <begin position="216"/>
        <end position="236"/>
    </location>
</feature>
<dbReference type="InterPro" id="IPR036890">
    <property type="entry name" value="HATPase_C_sf"/>
</dbReference>
<dbReference type="CDD" id="cd16917">
    <property type="entry name" value="HATPase_UhpB-NarQ-NarX-like"/>
    <property type="match status" value="1"/>
</dbReference>
<evidence type="ECO:0000313" key="6">
    <source>
        <dbReference type="EMBL" id="AKK07259.1"/>
    </source>
</evidence>
<dbReference type="Gene3D" id="3.30.565.10">
    <property type="entry name" value="Histidine kinase-like ATPase, C-terminal domain"/>
    <property type="match status" value="1"/>
</dbReference>
<dbReference type="PANTHER" id="PTHR24421">
    <property type="entry name" value="NITRATE/NITRITE SENSOR PROTEIN NARX-RELATED"/>
    <property type="match status" value="1"/>
</dbReference>
<dbReference type="GO" id="GO:0046983">
    <property type="term" value="F:protein dimerization activity"/>
    <property type="evidence" value="ECO:0007669"/>
    <property type="project" value="InterPro"/>
</dbReference>
<dbReference type="InterPro" id="IPR011712">
    <property type="entry name" value="Sig_transdc_His_kin_sub3_dim/P"/>
</dbReference>
<dbReference type="SMART" id="SM00387">
    <property type="entry name" value="HATPase_c"/>
    <property type="match status" value="1"/>
</dbReference>
<dbReference type="GO" id="GO:0000155">
    <property type="term" value="F:phosphorelay sensor kinase activity"/>
    <property type="evidence" value="ECO:0007669"/>
    <property type="project" value="InterPro"/>
</dbReference>